<proteinExistence type="predicted"/>
<sequence length="547" mass="56522">MSTDLLDLKELVDGQVDPYATVNEALRQIEGRTIRVLSRTTDAQPGSPSAGDTYIITGSATGADWDGFSEHDIAHYYGGSWKAYTPIEGLRLWVNDEDTTIAFNGSAYVDAVPFSRRRVPHLAKSSSWTVTGGDAGVLNVVDASGGDVSATLPSAASAKHLEFGFYLGNAEGNSLILKNAGGTTLFTLGTADQFMWLASDGTSWRVISKGVGAESGASGNVTGPESSTDNSVPRFDGTGGATIQASPVIIDDAGLMSGAGRSRAMKSGDFTLGISDMGRRLECGSGGVMACTVPDNASVALPVGYEVILVQTDVALVEVAAAAGVTVRAPDGSKIDGQWTSACLYKRSTNEWVLDGRSLSGGVDGAVIWSATDKTSNGELTNGGFRIVAQNTPAAARSEAAKSAGKWYAEIHAESNAAGSVYLAGLASSNLDITGAPRLGDPTTGGDAESIGVYYNGVVKTLDVQVADIGSLGQGDTLRIAVDMDSGRAYVGGNGGWDGDPAAGTGGIDISAWPDAMLACRLDNDTAWVIREKPGYDIPSGFQQWVV</sequence>
<organism evidence="2 3">
    <name type="scientific">Spectribacter hydrogenoxidans</name>
    <dbReference type="NCBI Taxonomy" id="3075608"/>
    <lineage>
        <taxon>Bacteria</taxon>
        <taxon>Pseudomonadati</taxon>
        <taxon>Pseudomonadota</taxon>
        <taxon>Gammaproteobacteria</taxon>
        <taxon>Salinisphaerales</taxon>
        <taxon>Salinisphaeraceae</taxon>
        <taxon>Spectribacter</taxon>
    </lineage>
</organism>
<comment type="caution">
    <text evidence="2">The sequence shown here is derived from an EMBL/GenBank/DDBJ whole genome shotgun (WGS) entry which is preliminary data.</text>
</comment>
<feature type="region of interest" description="Disordered" evidence="1">
    <location>
        <begin position="213"/>
        <end position="232"/>
    </location>
</feature>
<protein>
    <submittedName>
        <fullName evidence="2">DUF2793 domain-containing protein</fullName>
    </submittedName>
</protein>
<dbReference type="InterPro" id="IPR021251">
    <property type="entry name" value="DUF2793"/>
</dbReference>
<evidence type="ECO:0000313" key="3">
    <source>
        <dbReference type="Proteomes" id="UP001251857"/>
    </source>
</evidence>
<dbReference type="Gene3D" id="2.60.120.920">
    <property type="match status" value="1"/>
</dbReference>
<gene>
    <name evidence="2" type="ORF">RM532_09060</name>
</gene>
<evidence type="ECO:0000313" key="2">
    <source>
        <dbReference type="EMBL" id="MDT0635108.1"/>
    </source>
</evidence>
<dbReference type="Proteomes" id="UP001251857">
    <property type="component" value="Unassembled WGS sequence"/>
</dbReference>
<dbReference type="Pfam" id="PF10983">
    <property type="entry name" value="DUF2793"/>
    <property type="match status" value="1"/>
</dbReference>
<feature type="compositionally biased region" description="Polar residues" evidence="1">
    <location>
        <begin position="217"/>
        <end position="231"/>
    </location>
</feature>
<keyword evidence="3" id="KW-1185">Reference proteome</keyword>
<dbReference type="InterPro" id="IPR043136">
    <property type="entry name" value="B30.2/SPRY_sf"/>
</dbReference>
<accession>A0ABU3C0Q1</accession>
<dbReference type="RefSeq" id="WP_311652965.1">
    <property type="nucleotide sequence ID" value="NZ_JAVRIB010000008.1"/>
</dbReference>
<evidence type="ECO:0000256" key="1">
    <source>
        <dbReference type="SAM" id="MobiDB-lite"/>
    </source>
</evidence>
<name>A0ABU3C0Q1_9GAMM</name>
<dbReference type="EMBL" id="JAVRIB010000008">
    <property type="protein sequence ID" value="MDT0635108.1"/>
    <property type="molecule type" value="Genomic_DNA"/>
</dbReference>
<reference evidence="2 3" key="1">
    <citation type="submission" date="2023-09" db="EMBL/GenBank/DDBJ databases">
        <authorList>
            <person name="Rey-Velasco X."/>
        </authorList>
    </citation>
    <scope>NUCLEOTIDE SEQUENCE [LARGE SCALE GENOMIC DNA]</scope>
    <source>
        <strain evidence="2 3">W335</strain>
    </source>
</reference>